<accession>A0A0B4FKC2</accession>
<comment type="catalytic activity">
    <reaction evidence="6 7">
        <text>O-phospho-L-threonyl-[protein] + H2O = L-threonyl-[protein] + phosphate</text>
        <dbReference type="Rhea" id="RHEA:47004"/>
        <dbReference type="Rhea" id="RHEA-COMP:11060"/>
        <dbReference type="Rhea" id="RHEA-COMP:11605"/>
        <dbReference type="ChEBI" id="CHEBI:15377"/>
        <dbReference type="ChEBI" id="CHEBI:30013"/>
        <dbReference type="ChEBI" id="CHEBI:43474"/>
        <dbReference type="ChEBI" id="CHEBI:61977"/>
        <dbReference type="EC" id="3.1.3.16"/>
    </reaction>
</comment>
<sequence length="381" mass="42797">MEDVGRAPADVSPVANEPATIPTLDGWIESLMNCKQLAEADVQRLCDKVSNIEEFKEVLAMVFGFVQFGLHPARPSVHARSHSCLGLVDPGLNGFNGTSFFANDVLLCNATGTRSFTGRVECPASVCGDIHGQFHDLMELFKIGGPNPDTNYLFMGDYVDRGYYSVETVTLLVALKIRYPQRITILRGNHESRQITQVYGFYDECLRKYGNANVWKYFTDLFDYLPLTALIDNQIFCLHGGLSPSIDTLDNIRALDRIQEVPHEGPMCDLLWSDPDDRCGWGISPRGAGYTFGQDISEAFNHNNGLTLIARAHQLVMEGYNWSQDRNVVTIFSAPNYCYRCGNQAAIMEIDEHLKYTFLQFDPCPRAGEPMVSRRTPDYFL</sequence>
<proteinExistence type="inferred from homology"/>
<gene>
    <name evidence="9" type="ORF">MAN_00487</name>
</gene>
<organism evidence="9 10">
    <name type="scientific">Metarhizium anisopliae (strain ARSEF 549)</name>
    <dbReference type="NCBI Taxonomy" id="3151832"/>
    <lineage>
        <taxon>Eukaryota</taxon>
        <taxon>Fungi</taxon>
        <taxon>Dikarya</taxon>
        <taxon>Ascomycota</taxon>
        <taxon>Pezizomycotina</taxon>
        <taxon>Sordariomycetes</taxon>
        <taxon>Hypocreomycetidae</taxon>
        <taxon>Hypocreales</taxon>
        <taxon>Clavicipitaceae</taxon>
        <taxon>Metarhizium</taxon>
    </lineage>
</organism>
<dbReference type="SMART" id="SM00156">
    <property type="entry name" value="PP2Ac"/>
    <property type="match status" value="1"/>
</dbReference>
<comment type="cofactor">
    <cofactor evidence="1">
        <name>Mn(2+)</name>
        <dbReference type="ChEBI" id="CHEBI:29035"/>
    </cofactor>
</comment>
<feature type="non-terminal residue" evidence="9">
    <location>
        <position position="1"/>
    </location>
</feature>
<comment type="caution">
    <text evidence="9">The sequence shown here is derived from an EMBL/GenBank/DDBJ whole genome shotgun (WGS) entry which is preliminary data.</text>
</comment>
<keyword evidence="3 7" id="KW-0378">Hydrolase</keyword>
<dbReference type="CDD" id="cd07415">
    <property type="entry name" value="MPP_PP2A_PP4_PP6"/>
    <property type="match status" value="1"/>
</dbReference>
<dbReference type="EC" id="3.1.3.16" evidence="7"/>
<keyword evidence="5" id="KW-0464">Manganese</keyword>
<keyword evidence="4" id="KW-0904">Protein phosphatase</keyword>
<evidence type="ECO:0000256" key="2">
    <source>
        <dbReference type="ARBA" id="ARBA00022723"/>
    </source>
</evidence>
<dbReference type="PROSITE" id="PS00125">
    <property type="entry name" value="SER_THR_PHOSPHATASE"/>
    <property type="match status" value="1"/>
</dbReference>
<dbReference type="OrthoDB" id="1930084at2759"/>
<name>A0A0B4FKC2_METAF</name>
<keyword evidence="2" id="KW-0479">Metal-binding</keyword>
<dbReference type="InterPro" id="IPR006186">
    <property type="entry name" value="Ser/Thr-sp_prot-phosphatase"/>
</dbReference>
<evidence type="ECO:0000256" key="7">
    <source>
        <dbReference type="RuleBase" id="RU004273"/>
    </source>
</evidence>
<keyword evidence="10" id="KW-1185">Reference proteome</keyword>
<dbReference type="InterPro" id="IPR047129">
    <property type="entry name" value="PPA2-like"/>
</dbReference>
<comment type="similarity">
    <text evidence="7">Belongs to the PPP phosphatase family.</text>
</comment>
<dbReference type="SUPFAM" id="SSF56300">
    <property type="entry name" value="Metallo-dependent phosphatases"/>
    <property type="match status" value="1"/>
</dbReference>
<dbReference type="Pfam" id="PF00149">
    <property type="entry name" value="Metallophos"/>
    <property type="match status" value="1"/>
</dbReference>
<evidence type="ECO:0000256" key="3">
    <source>
        <dbReference type="ARBA" id="ARBA00022801"/>
    </source>
</evidence>
<reference evidence="9 10" key="1">
    <citation type="journal article" date="2014" name="Proc. Natl. Acad. Sci. U.S.A.">
        <title>Trajectory and genomic determinants of fungal-pathogen speciation and host adaptation.</title>
        <authorList>
            <person name="Hu X."/>
            <person name="Xiao G."/>
            <person name="Zheng P."/>
            <person name="Shang Y."/>
            <person name="Su Y."/>
            <person name="Zhang X."/>
            <person name="Liu X."/>
            <person name="Zhan S."/>
            <person name="St Leger R.J."/>
            <person name="Wang C."/>
        </authorList>
    </citation>
    <scope>NUCLEOTIDE SEQUENCE [LARGE SCALE GENOMIC DNA]</scope>
    <source>
        <strain evidence="9 10">ARSEF 549</strain>
    </source>
</reference>
<evidence type="ECO:0000313" key="9">
    <source>
        <dbReference type="EMBL" id="KID70888.1"/>
    </source>
</evidence>
<dbReference type="AlphaFoldDB" id="A0A0B4FKC2"/>
<dbReference type="GO" id="GO:0046872">
    <property type="term" value="F:metal ion binding"/>
    <property type="evidence" value="ECO:0007669"/>
    <property type="project" value="UniProtKB-KW"/>
</dbReference>
<dbReference type="GO" id="GO:0004722">
    <property type="term" value="F:protein serine/threonine phosphatase activity"/>
    <property type="evidence" value="ECO:0007669"/>
    <property type="project" value="UniProtKB-EC"/>
</dbReference>
<dbReference type="HOGENOM" id="CLU_004962_8_1_1"/>
<evidence type="ECO:0000256" key="6">
    <source>
        <dbReference type="ARBA" id="ARBA00048336"/>
    </source>
</evidence>
<evidence type="ECO:0000259" key="8">
    <source>
        <dbReference type="PROSITE" id="PS00125"/>
    </source>
</evidence>
<dbReference type="PRINTS" id="PR00114">
    <property type="entry name" value="STPHPHTASE"/>
</dbReference>
<dbReference type="Proteomes" id="UP000031186">
    <property type="component" value="Unassembled WGS sequence"/>
</dbReference>
<evidence type="ECO:0000256" key="1">
    <source>
        <dbReference type="ARBA" id="ARBA00001936"/>
    </source>
</evidence>
<dbReference type="VEuPathDB" id="FungiDB:MAN_00487"/>
<dbReference type="Gene3D" id="3.60.21.10">
    <property type="match status" value="1"/>
</dbReference>
<dbReference type="FunFam" id="3.60.21.10:FF:000003">
    <property type="entry name" value="Serine/threonine-protein phosphatase"/>
    <property type="match status" value="1"/>
</dbReference>
<dbReference type="PANTHER" id="PTHR45619">
    <property type="entry name" value="SERINE/THREONINE-PROTEIN PHOSPHATASE PP2A-RELATED"/>
    <property type="match status" value="1"/>
</dbReference>
<dbReference type="InterPro" id="IPR004843">
    <property type="entry name" value="Calcineurin-like_PHP"/>
</dbReference>
<dbReference type="EMBL" id="AZNF01000001">
    <property type="protein sequence ID" value="KID70888.1"/>
    <property type="molecule type" value="Genomic_DNA"/>
</dbReference>
<dbReference type="InterPro" id="IPR029052">
    <property type="entry name" value="Metallo-depent_PP-like"/>
</dbReference>
<protein>
    <recommendedName>
        <fullName evidence="7">Serine/threonine-protein phosphatase</fullName>
        <ecNumber evidence="7">3.1.3.16</ecNumber>
    </recommendedName>
</protein>
<evidence type="ECO:0000256" key="5">
    <source>
        <dbReference type="ARBA" id="ARBA00023211"/>
    </source>
</evidence>
<feature type="domain" description="Serine/threonine specific protein phosphatases" evidence="8">
    <location>
        <begin position="186"/>
        <end position="191"/>
    </location>
</feature>
<evidence type="ECO:0000313" key="10">
    <source>
        <dbReference type="Proteomes" id="UP000031186"/>
    </source>
</evidence>
<evidence type="ECO:0000256" key="4">
    <source>
        <dbReference type="ARBA" id="ARBA00022912"/>
    </source>
</evidence>